<reference evidence="1" key="2">
    <citation type="submission" date="2011-01" db="EMBL/GenBank/DDBJ databases">
        <title>The Non-contiguous Finished genome of Clostridium papyrosolvens.</title>
        <authorList>
            <person name="Lucas S."/>
            <person name="Copeland A."/>
            <person name="Lapidus A."/>
            <person name="Cheng J.-F."/>
            <person name="Goodwin L."/>
            <person name="Pitluck S."/>
            <person name="Misra M."/>
            <person name="Chertkov O."/>
            <person name="Detter J.C."/>
            <person name="Han C."/>
            <person name="Tapia R."/>
            <person name="Land M."/>
            <person name="Hauser L."/>
            <person name="Kyrpides N."/>
            <person name="Ivanova N."/>
            <person name="Pagani I."/>
            <person name="Mouttaki H."/>
            <person name="He Z."/>
            <person name="Zhou J."/>
            <person name="Hemme C.L."/>
            <person name="Woyke T."/>
        </authorList>
    </citation>
    <scope>NUCLEOTIDE SEQUENCE [LARGE SCALE GENOMIC DNA]</scope>
    <source>
        <strain evidence="1">DSM 2782</strain>
    </source>
</reference>
<organism evidence="1 2">
    <name type="scientific">Ruminiclostridium papyrosolvens DSM 2782</name>
    <dbReference type="NCBI Taxonomy" id="588581"/>
    <lineage>
        <taxon>Bacteria</taxon>
        <taxon>Bacillati</taxon>
        <taxon>Bacillota</taxon>
        <taxon>Clostridia</taxon>
        <taxon>Eubacteriales</taxon>
        <taxon>Oscillospiraceae</taxon>
        <taxon>Ruminiclostridium</taxon>
    </lineage>
</organism>
<reference evidence="1" key="1">
    <citation type="submission" date="2009-07" db="EMBL/GenBank/DDBJ databases">
        <authorList>
            <consortium name="US DOE Joint Genome Institute (JGI-PGF)"/>
            <person name="Lucas S."/>
            <person name="Copeland A."/>
            <person name="Lapidus A."/>
            <person name="Glavina del Rio T."/>
            <person name="Tice H."/>
            <person name="Bruce D."/>
            <person name="Goodwin L."/>
            <person name="Pitluck S."/>
            <person name="Larimer F."/>
            <person name="Land M.L."/>
            <person name="Mouttaki H."/>
            <person name="He Z."/>
            <person name="Zhou J."/>
            <person name="Hemme C.L."/>
        </authorList>
    </citation>
    <scope>NUCLEOTIDE SEQUENCE</scope>
    <source>
        <strain evidence="1">DSM 2782</strain>
    </source>
</reference>
<comment type="caution">
    <text evidence="1">The sequence shown here is derived from an EMBL/GenBank/DDBJ whole genome shotgun (WGS) entry which is preliminary data.</text>
</comment>
<dbReference type="OrthoDB" id="2085255at2"/>
<gene>
    <name evidence="1" type="ORF">Cpap_3997</name>
</gene>
<dbReference type="AlphaFoldDB" id="F1T7W3"/>
<accession>F1T7W3</accession>
<protein>
    <submittedName>
        <fullName evidence="1">Uncharacterized protein</fullName>
    </submittedName>
</protein>
<dbReference type="STRING" id="588581.Cpap_3997"/>
<proteinExistence type="predicted"/>
<evidence type="ECO:0000313" key="2">
    <source>
        <dbReference type="Proteomes" id="UP000003860"/>
    </source>
</evidence>
<dbReference type="Proteomes" id="UP000003860">
    <property type="component" value="Unassembled WGS sequence"/>
</dbReference>
<keyword evidence="2" id="KW-1185">Reference proteome</keyword>
<dbReference type="EMBL" id="ACXX02000001">
    <property type="protein sequence ID" value="EGD49561.1"/>
    <property type="molecule type" value="Genomic_DNA"/>
</dbReference>
<name>F1T7W3_9FIRM</name>
<evidence type="ECO:0000313" key="1">
    <source>
        <dbReference type="EMBL" id="EGD49561.1"/>
    </source>
</evidence>
<sequence>MIQLVPSETPETAAYYNRCLEAVRIVLMDEQDEAVNYRAITRMGKYVLLPIDNYYNVIGGLDSDTEKLADTAKILRAKLQYLLGFLIESPEPELRFSLYPTAPTLEAYYLKYRYLIMKIGPFDWATYNRFESQISK</sequence>
<dbReference type="RefSeq" id="WP_004616366.1">
    <property type="nucleotide sequence ID" value="NZ_ACXX02000001.1"/>
</dbReference>